<evidence type="ECO:0000259" key="1">
    <source>
        <dbReference type="Pfam" id="PF07755"/>
    </source>
</evidence>
<name>A0A381US29_9ZZZZ</name>
<dbReference type="AlphaFoldDB" id="A0A381US29"/>
<dbReference type="InterPro" id="IPR027417">
    <property type="entry name" value="P-loop_NTPase"/>
</dbReference>
<dbReference type="Pfam" id="PF07755">
    <property type="entry name" value="DUF1611"/>
    <property type="match status" value="1"/>
</dbReference>
<protein>
    <recommendedName>
        <fullName evidence="4">DUF1611 domain-containing protein</fullName>
    </recommendedName>
</protein>
<dbReference type="SUPFAM" id="SSF52540">
    <property type="entry name" value="P-loop containing nucleoside triphosphate hydrolases"/>
    <property type="match status" value="1"/>
</dbReference>
<sequence>MKISGKAVVLTNGLFDTKSAKTAHGLIRASMRFSIVAVIDKKFSGNFVSLDKNEKIILDDNPSKIPIYKDMKSFVESSLEASFCVIGVASAGGVLPDEMRADLVLAIKNKMSIINGLHSMLSKDPELSSCAKTNSVTIYDIRKIVPREKLSFWSGEISAVKSTKIVVMGTDCGLGKRTTAKMIVEALQTKGSSADMIYTGQTGWMQGWDYGFVFDSTVNDFVSGELEKSIVCCYKEKNPDFIIVEGQASLRNPSGPCGGEFLISCSVDGVVLQHSPKRKYYDGWEHVGALMPSIASEVALIGAYGKRVVAIALTTSKMSEEEMQGYKKSLSKELNIPVFLPLEEGVLELAEILKKLRDDN</sequence>
<dbReference type="Pfam" id="PF17396">
    <property type="entry name" value="DUF1611_N"/>
    <property type="match status" value="1"/>
</dbReference>
<dbReference type="InterPro" id="IPR035086">
    <property type="entry name" value="DgcN-like_C"/>
</dbReference>
<evidence type="ECO:0008006" key="4">
    <source>
        <dbReference type="Google" id="ProtNLM"/>
    </source>
</evidence>
<dbReference type="Gene3D" id="3.40.50.300">
    <property type="entry name" value="P-loop containing nucleotide triphosphate hydrolases"/>
    <property type="match status" value="1"/>
</dbReference>
<organism evidence="3">
    <name type="scientific">marine metagenome</name>
    <dbReference type="NCBI Taxonomy" id="408172"/>
    <lineage>
        <taxon>unclassified sequences</taxon>
        <taxon>metagenomes</taxon>
        <taxon>ecological metagenomes</taxon>
    </lineage>
</organism>
<dbReference type="PANTHER" id="PTHR40690">
    <property type="entry name" value="GLL3100 PROTEIN"/>
    <property type="match status" value="1"/>
</dbReference>
<dbReference type="EMBL" id="UINC01007014">
    <property type="protein sequence ID" value="SVA30946.1"/>
    <property type="molecule type" value="Genomic_DNA"/>
</dbReference>
<dbReference type="InterPro" id="IPR035402">
    <property type="entry name" value="DgcN-like_N"/>
</dbReference>
<feature type="domain" description="D-glutamate N-acetyltransferase-like C-terminal" evidence="1">
    <location>
        <begin position="152"/>
        <end position="349"/>
    </location>
</feature>
<gene>
    <name evidence="3" type="ORF">METZ01_LOCUS83800</name>
</gene>
<dbReference type="PIRSF" id="PIRSF026760">
    <property type="entry name" value="UCP026760"/>
    <property type="match status" value="1"/>
</dbReference>
<reference evidence="3" key="1">
    <citation type="submission" date="2018-05" db="EMBL/GenBank/DDBJ databases">
        <authorList>
            <person name="Lanie J.A."/>
            <person name="Ng W.-L."/>
            <person name="Kazmierczak K.M."/>
            <person name="Andrzejewski T.M."/>
            <person name="Davidsen T.M."/>
            <person name="Wayne K.J."/>
            <person name="Tettelin H."/>
            <person name="Glass J.I."/>
            <person name="Rusch D."/>
            <person name="Podicherti R."/>
            <person name="Tsui H.-C.T."/>
            <person name="Winkler M.E."/>
        </authorList>
    </citation>
    <scope>NUCLEOTIDE SEQUENCE</scope>
</reference>
<dbReference type="InterPro" id="IPR011669">
    <property type="entry name" value="DgcN-like"/>
</dbReference>
<evidence type="ECO:0000259" key="2">
    <source>
        <dbReference type="Pfam" id="PF17396"/>
    </source>
</evidence>
<dbReference type="PANTHER" id="PTHR40690:SF1">
    <property type="entry name" value="DUF1611 DOMAIN-CONTAINING PROTEIN"/>
    <property type="match status" value="1"/>
</dbReference>
<dbReference type="Gene3D" id="3.40.50.720">
    <property type="entry name" value="NAD(P)-binding Rossmann-like Domain"/>
    <property type="match status" value="1"/>
</dbReference>
<evidence type="ECO:0000313" key="3">
    <source>
        <dbReference type="EMBL" id="SVA30946.1"/>
    </source>
</evidence>
<proteinExistence type="predicted"/>
<feature type="domain" description="D-glutamate N-acetyltransferase-like N-terminal" evidence="2">
    <location>
        <begin position="57"/>
        <end position="143"/>
    </location>
</feature>
<accession>A0A381US29</accession>